<dbReference type="InterPro" id="IPR003961">
    <property type="entry name" value="FN3_dom"/>
</dbReference>
<feature type="non-terminal residue" evidence="12">
    <location>
        <position position="1"/>
    </location>
</feature>
<evidence type="ECO:0000256" key="4">
    <source>
        <dbReference type="ARBA" id="ARBA00022737"/>
    </source>
</evidence>
<feature type="compositionally biased region" description="Polar residues" evidence="9">
    <location>
        <begin position="66"/>
        <end position="83"/>
    </location>
</feature>
<dbReference type="PROSITE" id="PS50853">
    <property type="entry name" value="FN3"/>
    <property type="match status" value="1"/>
</dbReference>
<comment type="subcellular location">
    <subcellularLocation>
        <location evidence="1">Membrane</location>
        <topology evidence="1">Single-pass membrane protein</topology>
    </subcellularLocation>
</comment>
<dbReference type="Proteomes" id="UP000747542">
    <property type="component" value="Unassembled WGS sequence"/>
</dbReference>
<sequence length="469" mass="48922">LRRCPRRCLRTWLWRRERAEIRVPSRSPAPQLSWTRDGHLDPDAEADRVQLREDGTLSIKEVLQTDEGSMSATPPTRQAKSSPSAILDVIGVAPFWVKSPRDVVGVAGAKAELSCRVGGDPPQTSLGGGGAPGGGGARGRGSGGGRPTPVDVCCTELPVPLVYWTREGSQTILPAARVPMDAGVGGRRLEGVKLTYSVTRAAHHHSGRYVCGGVNSAGGVMTRVGVRVRPAHLLPPPIISVAPTNQTLPLRGHAAMTCRVWGSPPPTVTWRHNGRLVTSTSRRTLLPDTTLTIDELTVDDGGQYACVASSSRGVTEARATLTVASAADPDVVHGATAPATPTVRASNGTAAVVEWAAPGRQGASPVTGYTLEYYSSTGAAWKVATAHTPHTSFTLAPLDAANTYGVTVRAHNAHGVSEPSGIAEVGVGGGWVRAEEGNIGLQEAKVVLQDAVPTGQASAKILWQAGRGS</sequence>
<name>A0A8J5NBN8_HOMAM</name>
<accession>A0A8J5NBN8</accession>
<gene>
    <name evidence="12" type="primary">Robo1-L1</name>
    <name evidence="12" type="ORF">Hamer_G024610</name>
</gene>
<dbReference type="Gene3D" id="2.60.40.10">
    <property type="entry name" value="Immunoglobulins"/>
    <property type="match status" value="4"/>
</dbReference>
<keyword evidence="4" id="KW-0677">Repeat</keyword>
<dbReference type="GO" id="GO:0098609">
    <property type="term" value="P:cell-cell adhesion"/>
    <property type="evidence" value="ECO:0007669"/>
    <property type="project" value="TreeGrafter"/>
</dbReference>
<dbReference type="CDD" id="cd00063">
    <property type="entry name" value="FN3"/>
    <property type="match status" value="1"/>
</dbReference>
<dbReference type="GO" id="GO:0009653">
    <property type="term" value="P:anatomical structure morphogenesis"/>
    <property type="evidence" value="ECO:0007669"/>
    <property type="project" value="UniProtKB-ARBA"/>
</dbReference>
<reference evidence="12" key="1">
    <citation type="journal article" date="2021" name="Sci. Adv.">
        <title>The American lobster genome reveals insights on longevity, neural, and immune adaptations.</title>
        <authorList>
            <person name="Polinski J.M."/>
            <person name="Zimin A.V."/>
            <person name="Clark K.F."/>
            <person name="Kohn A.B."/>
            <person name="Sadowski N."/>
            <person name="Timp W."/>
            <person name="Ptitsyn A."/>
            <person name="Khanna P."/>
            <person name="Romanova D.Y."/>
            <person name="Williams P."/>
            <person name="Greenwood S.J."/>
            <person name="Moroz L.L."/>
            <person name="Walt D.R."/>
            <person name="Bodnar A.G."/>
        </authorList>
    </citation>
    <scope>NUCLEOTIDE SEQUENCE</scope>
    <source>
        <strain evidence="12">GMGI-L3</strain>
    </source>
</reference>
<evidence type="ECO:0000259" key="10">
    <source>
        <dbReference type="PROSITE" id="PS50835"/>
    </source>
</evidence>
<keyword evidence="2" id="KW-0812">Transmembrane</keyword>
<dbReference type="InterPro" id="IPR036116">
    <property type="entry name" value="FN3_sf"/>
</dbReference>
<dbReference type="SMART" id="SM00408">
    <property type="entry name" value="IGc2"/>
    <property type="match status" value="2"/>
</dbReference>
<evidence type="ECO:0000256" key="7">
    <source>
        <dbReference type="ARBA" id="ARBA00023157"/>
    </source>
</evidence>
<dbReference type="GO" id="GO:0016020">
    <property type="term" value="C:membrane"/>
    <property type="evidence" value="ECO:0007669"/>
    <property type="project" value="UniProtKB-SubCell"/>
</dbReference>
<evidence type="ECO:0000256" key="3">
    <source>
        <dbReference type="ARBA" id="ARBA00022729"/>
    </source>
</evidence>
<dbReference type="InterPro" id="IPR007110">
    <property type="entry name" value="Ig-like_dom"/>
</dbReference>
<dbReference type="PANTHER" id="PTHR44170">
    <property type="entry name" value="PROTEIN SIDEKICK"/>
    <property type="match status" value="1"/>
</dbReference>
<dbReference type="InterPro" id="IPR013783">
    <property type="entry name" value="Ig-like_fold"/>
</dbReference>
<evidence type="ECO:0000256" key="2">
    <source>
        <dbReference type="ARBA" id="ARBA00022692"/>
    </source>
</evidence>
<comment type="caution">
    <text evidence="12">The sequence shown here is derived from an EMBL/GenBank/DDBJ whole genome shotgun (WGS) entry which is preliminary data.</text>
</comment>
<evidence type="ECO:0000256" key="6">
    <source>
        <dbReference type="ARBA" id="ARBA00023136"/>
    </source>
</evidence>
<keyword evidence="3" id="KW-0732">Signal</keyword>
<organism evidence="12 13">
    <name type="scientific">Homarus americanus</name>
    <name type="common">American lobster</name>
    <dbReference type="NCBI Taxonomy" id="6706"/>
    <lineage>
        <taxon>Eukaryota</taxon>
        <taxon>Metazoa</taxon>
        <taxon>Ecdysozoa</taxon>
        <taxon>Arthropoda</taxon>
        <taxon>Crustacea</taxon>
        <taxon>Multicrustacea</taxon>
        <taxon>Malacostraca</taxon>
        <taxon>Eumalacostraca</taxon>
        <taxon>Eucarida</taxon>
        <taxon>Decapoda</taxon>
        <taxon>Pleocyemata</taxon>
        <taxon>Astacidea</taxon>
        <taxon>Nephropoidea</taxon>
        <taxon>Nephropidae</taxon>
        <taxon>Homarus</taxon>
    </lineage>
</organism>
<keyword evidence="7" id="KW-1015">Disulfide bond</keyword>
<proteinExistence type="predicted"/>
<dbReference type="PROSITE" id="PS50835">
    <property type="entry name" value="IG_LIKE"/>
    <property type="match status" value="2"/>
</dbReference>
<dbReference type="EMBL" id="JAHLQT010001842">
    <property type="protein sequence ID" value="KAG7177786.1"/>
    <property type="molecule type" value="Genomic_DNA"/>
</dbReference>
<dbReference type="FunFam" id="2.60.40.10:FF:000008">
    <property type="entry name" value="roundabout homolog 2 isoform X2"/>
    <property type="match status" value="1"/>
</dbReference>
<dbReference type="SMART" id="SM00409">
    <property type="entry name" value="IG"/>
    <property type="match status" value="2"/>
</dbReference>
<protein>
    <submittedName>
        <fullName evidence="12">Roundabout 1-like 1</fullName>
    </submittedName>
</protein>
<dbReference type="GO" id="GO:0030154">
    <property type="term" value="P:cell differentiation"/>
    <property type="evidence" value="ECO:0007669"/>
    <property type="project" value="UniProtKB-ARBA"/>
</dbReference>
<evidence type="ECO:0000313" key="13">
    <source>
        <dbReference type="Proteomes" id="UP000747542"/>
    </source>
</evidence>
<evidence type="ECO:0000256" key="9">
    <source>
        <dbReference type="SAM" id="MobiDB-lite"/>
    </source>
</evidence>
<evidence type="ECO:0000259" key="11">
    <source>
        <dbReference type="PROSITE" id="PS50853"/>
    </source>
</evidence>
<dbReference type="InterPro" id="IPR003599">
    <property type="entry name" value="Ig_sub"/>
</dbReference>
<dbReference type="SUPFAM" id="SSF49265">
    <property type="entry name" value="Fibronectin type III"/>
    <property type="match status" value="1"/>
</dbReference>
<keyword evidence="6" id="KW-0472">Membrane</keyword>
<dbReference type="InterPro" id="IPR036179">
    <property type="entry name" value="Ig-like_dom_sf"/>
</dbReference>
<dbReference type="SUPFAM" id="SSF48726">
    <property type="entry name" value="Immunoglobulin"/>
    <property type="match status" value="3"/>
</dbReference>
<keyword evidence="5" id="KW-1133">Transmembrane helix</keyword>
<evidence type="ECO:0000256" key="1">
    <source>
        <dbReference type="ARBA" id="ARBA00004167"/>
    </source>
</evidence>
<evidence type="ECO:0000256" key="8">
    <source>
        <dbReference type="ARBA" id="ARBA00023319"/>
    </source>
</evidence>
<feature type="non-terminal residue" evidence="12">
    <location>
        <position position="469"/>
    </location>
</feature>
<feature type="region of interest" description="Disordered" evidence="9">
    <location>
        <begin position="64"/>
        <end position="83"/>
    </location>
</feature>
<keyword evidence="13" id="KW-1185">Reference proteome</keyword>
<feature type="compositionally biased region" description="Gly residues" evidence="9">
    <location>
        <begin position="126"/>
        <end position="146"/>
    </location>
</feature>
<feature type="domain" description="Ig-like" evidence="10">
    <location>
        <begin position="237"/>
        <end position="322"/>
    </location>
</feature>
<dbReference type="Pfam" id="PF00041">
    <property type="entry name" value="fn3"/>
    <property type="match status" value="1"/>
</dbReference>
<keyword evidence="8" id="KW-0393">Immunoglobulin domain</keyword>
<dbReference type="PANTHER" id="PTHR44170:SF60">
    <property type="entry name" value="ROUNDABOUT HOMOLOG 1"/>
    <property type="match status" value="1"/>
</dbReference>
<dbReference type="Pfam" id="PF13927">
    <property type="entry name" value="Ig_3"/>
    <property type="match status" value="1"/>
</dbReference>
<dbReference type="GO" id="GO:0007399">
    <property type="term" value="P:nervous system development"/>
    <property type="evidence" value="ECO:0007669"/>
    <property type="project" value="UniProtKB-ARBA"/>
</dbReference>
<feature type="region of interest" description="Disordered" evidence="9">
    <location>
        <begin position="117"/>
        <end position="148"/>
    </location>
</feature>
<dbReference type="AlphaFoldDB" id="A0A8J5NBN8"/>
<feature type="domain" description="Ig-like" evidence="10">
    <location>
        <begin position="94"/>
        <end position="227"/>
    </location>
</feature>
<evidence type="ECO:0000313" key="12">
    <source>
        <dbReference type="EMBL" id="KAG7177786.1"/>
    </source>
</evidence>
<dbReference type="SMART" id="SM00060">
    <property type="entry name" value="FN3"/>
    <property type="match status" value="1"/>
</dbReference>
<dbReference type="InterPro" id="IPR003598">
    <property type="entry name" value="Ig_sub2"/>
</dbReference>
<evidence type="ECO:0000256" key="5">
    <source>
        <dbReference type="ARBA" id="ARBA00022989"/>
    </source>
</evidence>
<feature type="domain" description="Fibronectin type-III" evidence="11">
    <location>
        <begin position="337"/>
        <end position="430"/>
    </location>
</feature>